<dbReference type="PANTHER" id="PTHR24006">
    <property type="entry name" value="UBIQUITIN CARBOXYL-TERMINAL HYDROLASE"/>
    <property type="match status" value="1"/>
</dbReference>
<organism evidence="4 5">
    <name type="scientific">Trichinella papuae</name>
    <dbReference type="NCBI Taxonomy" id="268474"/>
    <lineage>
        <taxon>Eukaryota</taxon>
        <taxon>Metazoa</taxon>
        <taxon>Ecdysozoa</taxon>
        <taxon>Nematoda</taxon>
        <taxon>Enoplea</taxon>
        <taxon>Dorylaimia</taxon>
        <taxon>Trichinellida</taxon>
        <taxon>Trichinellidae</taxon>
        <taxon>Trichinella</taxon>
    </lineage>
</organism>
<feature type="compositionally biased region" description="Acidic residues" evidence="2">
    <location>
        <begin position="247"/>
        <end position="257"/>
    </location>
</feature>
<dbReference type="Gene3D" id="3.90.70.10">
    <property type="entry name" value="Cysteine proteinases"/>
    <property type="match status" value="1"/>
</dbReference>
<feature type="domain" description="USP" evidence="3">
    <location>
        <begin position="340"/>
        <end position="650"/>
    </location>
</feature>
<dbReference type="Gene3D" id="3.40.250.10">
    <property type="entry name" value="Rhodanese-like domain"/>
    <property type="match status" value="1"/>
</dbReference>
<dbReference type="Proteomes" id="UP000054843">
    <property type="component" value="Unassembled WGS sequence"/>
</dbReference>
<dbReference type="GO" id="GO:0005829">
    <property type="term" value="C:cytosol"/>
    <property type="evidence" value="ECO:0007669"/>
    <property type="project" value="TreeGrafter"/>
</dbReference>
<dbReference type="GO" id="GO:0004843">
    <property type="term" value="F:cysteine-type deubiquitinase activity"/>
    <property type="evidence" value="ECO:0007669"/>
    <property type="project" value="InterPro"/>
</dbReference>
<evidence type="ECO:0000313" key="5">
    <source>
        <dbReference type="Proteomes" id="UP000054843"/>
    </source>
</evidence>
<dbReference type="OrthoDB" id="292964at2759"/>
<dbReference type="PROSITE" id="PS50235">
    <property type="entry name" value="USP_3"/>
    <property type="match status" value="1"/>
</dbReference>
<dbReference type="InterPro" id="IPR050164">
    <property type="entry name" value="Peptidase_C19"/>
</dbReference>
<keyword evidence="4" id="KW-0378">Hydrolase</keyword>
<accession>A0A0V1MRN5</accession>
<feature type="compositionally biased region" description="Acidic residues" evidence="2">
    <location>
        <begin position="181"/>
        <end position="229"/>
    </location>
</feature>
<dbReference type="InterPro" id="IPR001394">
    <property type="entry name" value="Peptidase_C19_UCH"/>
</dbReference>
<sequence length="654" mass="76254">MAERESGNSPQQELVVAEWLNPETNTIYPDDLVIMMRQYRNNMLIIDVRHRTWFHNEQIRTDVLMLNIEQYTLLRCHNPSDFTMLLSLVTRSQLDSLTSLQFIALIDAAFDLRDAQQIETWCSILHHLKQILPPNCQSALLKVLVGGWVHFEILFPDMVRSAMRARIRTRGEIDDQYAAHDDDDDDDDDDIDDDIDDDDDDDDDDENYENDENDENYDDGDDLESDDDYDYHNRNNSRRSNNRYDHYDDDYDSDSDDPYNPGPNLRRGVYADQRMAMPRFLMHRPFPAANFPLRRIRDSSSRGRSRSPLPCWCLRSALRTCLLPPPEAKSPVMARRCIFPGLINEQESCFINSIIFCLYSTVELRNYIVHHWDRLASFDHEIMREFCKLIYEMRDRSIISITPKSFLTAFSHRYWMVNDSHLRTAYEAYTCLLSSLHEGFQQQGLVLNSSSGARKGMTTIIKELFDCEIVQRTIYQCCGAVEVGSPQPYDSLTIDVPQLTNVYTLENCLKIFLNTLFSDGGSGSVTCPRCNQSKAHLICQARISSLPHILVIRLFLNRYRTSVVHPYENSSISIEDPLYVPLDENGVERTVSYKLYAMVEYIREGSSRHYVSVCRDSQTGDWFYLDGHEFREINREYKPKNPYMLFYEKCHSEA</sequence>
<dbReference type="CDD" id="cd02257">
    <property type="entry name" value="Peptidase_C19"/>
    <property type="match status" value="1"/>
</dbReference>
<reference evidence="4 5" key="1">
    <citation type="submission" date="2015-01" db="EMBL/GenBank/DDBJ databases">
        <title>Evolution of Trichinella species and genotypes.</title>
        <authorList>
            <person name="Korhonen P.K."/>
            <person name="Edoardo P."/>
            <person name="Giuseppe L.R."/>
            <person name="Gasser R.B."/>
        </authorList>
    </citation>
    <scope>NUCLEOTIDE SEQUENCE [LARGE SCALE GENOMIC DNA]</scope>
    <source>
        <strain evidence="4">ISS1980</strain>
    </source>
</reference>
<dbReference type="EMBL" id="JYDO01000050">
    <property type="protein sequence ID" value="KRZ74465.1"/>
    <property type="molecule type" value="Genomic_DNA"/>
</dbReference>
<name>A0A0V1MRN5_9BILA</name>
<dbReference type="SUPFAM" id="SSF54001">
    <property type="entry name" value="Cysteine proteinases"/>
    <property type="match status" value="1"/>
</dbReference>
<evidence type="ECO:0000313" key="4">
    <source>
        <dbReference type="EMBL" id="KRZ74465.1"/>
    </source>
</evidence>
<feature type="region of interest" description="Disordered" evidence="2">
    <location>
        <begin position="176"/>
        <end position="267"/>
    </location>
</feature>
<dbReference type="InterPro" id="IPR028889">
    <property type="entry name" value="USP"/>
</dbReference>
<keyword evidence="5" id="KW-1185">Reference proteome</keyword>
<evidence type="ECO:0000256" key="2">
    <source>
        <dbReference type="SAM" id="MobiDB-lite"/>
    </source>
</evidence>
<gene>
    <name evidence="4" type="primary">DOA4</name>
    <name evidence="4" type="ORF">T10_12297</name>
</gene>
<proteinExistence type="inferred from homology"/>
<dbReference type="STRING" id="268474.A0A0V1MRN5"/>
<evidence type="ECO:0000256" key="1">
    <source>
        <dbReference type="ARBA" id="ARBA00009085"/>
    </source>
</evidence>
<dbReference type="GO" id="GO:0005634">
    <property type="term" value="C:nucleus"/>
    <property type="evidence" value="ECO:0007669"/>
    <property type="project" value="TreeGrafter"/>
</dbReference>
<dbReference type="Pfam" id="PF00443">
    <property type="entry name" value="UCH"/>
    <property type="match status" value="1"/>
</dbReference>
<protein>
    <submittedName>
        <fullName evidence="4">Ubiquitin carboxyl-terminal hydrolase 4</fullName>
    </submittedName>
</protein>
<comment type="similarity">
    <text evidence="1">Belongs to the peptidase C19 family.</text>
</comment>
<dbReference type="AlphaFoldDB" id="A0A0V1MRN5"/>
<evidence type="ECO:0000259" key="3">
    <source>
        <dbReference type="PROSITE" id="PS50235"/>
    </source>
</evidence>
<dbReference type="InterPro" id="IPR038765">
    <property type="entry name" value="Papain-like_cys_pep_sf"/>
</dbReference>
<dbReference type="GO" id="GO:0016579">
    <property type="term" value="P:protein deubiquitination"/>
    <property type="evidence" value="ECO:0007669"/>
    <property type="project" value="InterPro"/>
</dbReference>
<comment type="caution">
    <text evidence="4">The sequence shown here is derived from an EMBL/GenBank/DDBJ whole genome shotgun (WGS) entry which is preliminary data.</text>
</comment>
<dbReference type="InterPro" id="IPR036873">
    <property type="entry name" value="Rhodanese-like_dom_sf"/>
</dbReference>